<dbReference type="Gene3D" id="3.20.20.80">
    <property type="entry name" value="Glycosidases"/>
    <property type="match status" value="2"/>
</dbReference>
<dbReference type="GO" id="GO:0004556">
    <property type="term" value="F:alpha-amylase activity"/>
    <property type="evidence" value="ECO:0007669"/>
    <property type="project" value="TreeGrafter"/>
</dbReference>
<evidence type="ECO:0000259" key="4">
    <source>
        <dbReference type="SMART" id="SM00642"/>
    </source>
</evidence>
<protein>
    <submittedName>
        <fullName evidence="5">Alpha amylase catalytic region</fullName>
        <ecNumber evidence="5">3.2.1.20</ecNumber>
    </submittedName>
</protein>
<evidence type="ECO:0000313" key="5">
    <source>
        <dbReference type="EMBL" id="AEM41167.1"/>
    </source>
</evidence>
<dbReference type="InterPro" id="IPR045857">
    <property type="entry name" value="O16G_dom_2"/>
</dbReference>
<dbReference type="RefSeq" id="WP_013384635.1">
    <property type="nucleotide sequence ID" value="NC_017384.1"/>
</dbReference>
<dbReference type="SMART" id="SM00642">
    <property type="entry name" value="Aamy"/>
    <property type="match status" value="1"/>
</dbReference>
<dbReference type="FunFam" id="3.90.400.10:FF:000002">
    <property type="entry name" value="Sucrose isomerase"/>
    <property type="match status" value="1"/>
</dbReference>
<dbReference type="InterPro" id="IPR017853">
    <property type="entry name" value="GH"/>
</dbReference>
<dbReference type="KEGG" id="kvl:KVU_1328"/>
<comment type="similarity">
    <text evidence="1">Belongs to the glycosyl hydrolase 13 family.</text>
</comment>
<evidence type="ECO:0000313" key="6">
    <source>
        <dbReference type="Proteomes" id="UP000000692"/>
    </source>
</evidence>
<dbReference type="Gene3D" id="2.60.40.1180">
    <property type="entry name" value="Golgi alpha-mannosidase II"/>
    <property type="match status" value="1"/>
</dbReference>
<dbReference type="Pfam" id="PF00128">
    <property type="entry name" value="Alpha-amylase"/>
    <property type="match status" value="1"/>
</dbReference>
<reference evidence="5 6" key="1">
    <citation type="journal article" date="2011" name="J. Bacteriol.">
        <title>Complete genome sequence of the industrial strain Ketogulonicigenium vulgare WSH-001.</title>
        <authorList>
            <person name="Liu L."/>
            <person name="Li Y."/>
            <person name="Zhang J."/>
            <person name="Zhou Z."/>
            <person name="Liu J."/>
            <person name="Li X."/>
            <person name="Zhou J."/>
            <person name="Du G."/>
            <person name="Wang L."/>
            <person name="Chen J."/>
        </authorList>
    </citation>
    <scope>NUCLEOTIDE SEQUENCE [LARGE SCALE GENOMIC DNA]</scope>
    <source>
        <strain evidence="5 6">WSH-001</strain>
    </source>
</reference>
<organism evidence="5 6">
    <name type="scientific">Ketogulonicigenium vulgare (strain WSH-001)</name>
    <dbReference type="NCBI Taxonomy" id="759362"/>
    <lineage>
        <taxon>Bacteria</taxon>
        <taxon>Pseudomonadati</taxon>
        <taxon>Pseudomonadota</taxon>
        <taxon>Alphaproteobacteria</taxon>
        <taxon>Rhodobacterales</taxon>
        <taxon>Roseobacteraceae</taxon>
        <taxon>Ketogulonicigenium</taxon>
    </lineage>
</organism>
<dbReference type="Proteomes" id="UP000000692">
    <property type="component" value="Chromosome"/>
</dbReference>
<dbReference type="AlphaFoldDB" id="F9Y841"/>
<sequence>MTLSKNSDWWRGAVIYQIYPRSFQDTNGDGIGDLPGITQRLDHIAALGADAIWVSPFFTSPMKDFGYDVSDYCGVDPMFGTLQDFDAMVERAHALGLCVMIDLVLSHTSDQHPWFKESRRDRHNPKADWYVWANPRPDGTPPTNWLSIFGGSAWHWDSRREQYYLHNFLTSQPDLNFHNSDVQQALLDATTFWLERGVDGFRLDTINFYFHDQNLRDNPPLPPRERNDLTAPKVNPYNHQMHLFDKSRPENLAFLRAFRAVLEPYGAAAVGEVGDSERGLQIMAAYTSGGDKVQMCYPFELLQPNRISAYDLQSAFALLASEAPDAWPCWSYSNHDVIRHITRWGLNERGVRTYLMLILSLRGSVCLYQGEELGLPEAELQFEDLQDPYGIEFWPEFKGRDGSRTPMVWDGGNGLGGFTSSAKSWLPVTAPHLALAVGNQSGQSESLLEYYRAALHFRRDHKVLAHGAMSPLSAAGDVASFARVGDEVLFCAFNLGPNEAVLDLPEGPWHNVADTLGGVAPQSGRLTLEAWGFALLRRG</sequence>
<dbReference type="Gene3D" id="3.90.400.10">
    <property type="entry name" value="Oligo-1,6-glucosidase, Domain 2"/>
    <property type="match status" value="1"/>
</dbReference>
<dbReference type="EMBL" id="CP002018">
    <property type="protein sequence ID" value="AEM41167.1"/>
    <property type="molecule type" value="Genomic_DNA"/>
</dbReference>
<dbReference type="PANTHER" id="PTHR10357">
    <property type="entry name" value="ALPHA-AMYLASE FAMILY MEMBER"/>
    <property type="match status" value="1"/>
</dbReference>
<accession>F9Y841</accession>
<dbReference type="EC" id="3.2.1.20" evidence="5"/>
<keyword evidence="6" id="KW-1185">Reference proteome</keyword>
<keyword evidence="3 5" id="KW-0326">Glycosidase</keyword>
<dbReference type="InterPro" id="IPR006047">
    <property type="entry name" value="GH13_cat_dom"/>
</dbReference>
<dbReference type="SUPFAM" id="SSF51445">
    <property type="entry name" value="(Trans)glycosidases"/>
    <property type="match status" value="1"/>
</dbReference>
<dbReference type="HOGENOM" id="CLU_006462_2_3_5"/>
<dbReference type="CDD" id="cd11330">
    <property type="entry name" value="AmyAc_OligoGlu"/>
    <property type="match status" value="1"/>
</dbReference>
<evidence type="ECO:0000256" key="2">
    <source>
        <dbReference type="ARBA" id="ARBA00022801"/>
    </source>
</evidence>
<dbReference type="OrthoDB" id="9805159at2"/>
<dbReference type="PANTHER" id="PTHR10357:SF179">
    <property type="entry name" value="NEUTRAL AND BASIC AMINO ACID TRANSPORT PROTEIN RBAT"/>
    <property type="match status" value="1"/>
</dbReference>
<evidence type="ECO:0000256" key="3">
    <source>
        <dbReference type="ARBA" id="ARBA00023295"/>
    </source>
</evidence>
<keyword evidence="2 5" id="KW-0378">Hydrolase</keyword>
<dbReference type="GO" id="GO:0004558">
    <property type="term" value="F:alpha-1,4-glucosidase activity"/>
    <property type="evidence" value="ECO:0007669"/>
    <property type="project" value="UniProtKB-EC"/>
</dbReference>
<evidence type="ECO:0000256" key="1">
    <source>
        <dbReference type="ARBA" id="ARBA00008061"/>
    </source>
</evidence>
<dbReference type="eggNOG" id="COG0366">
    <property type="taxonomic scope" value="Bacteria"/>
</dbReference>
<dbReference type="GO" id="GO:0009313">
    <property type="term" value="P:oligosaccharide catabolic process"/>
    <property type="evidence" value="ECO:0007669"/>
    <property type="project" value="TreeGrafter"/>
</dbReference>
<feature type="domain" description="Glycosyl hydrolase family 13 catalytic" evidence="4">
    <location>
        <begin position="17"/>
        <end position="404"/>
    </location>
</feature>
<dbReference type="InterPro" id="IPR013780">
    <property type="entry name" value="Glyco_hydro_b"/>
</dbReference>
<gene>
    <name evidence="5" type="primary">aglA</name>
    <name evidence="5" type="ordered locus">KVU_1328</name>
</gene>
<proteinExistence type="inferred from homology"/>
<name>F9Y841_KETVW</name>
<dbReference type="PATRIC" id="fig|759362.5.peg.1371"/>